<evidence type="ECO:0000313" key="4">
    <source>
        <dbReference type="Proteomes" id="UP001187471"/>
    </source>
</evidence>
<reference evidence="3" key="1">
    <citation type="submission" date="2022-12" db="EMBL/GenBank/DDBJ databases">
        <title>Draft genome assemblies for two species of Escallonia (Escalloniales).</title>
        <authorList>
            <person name="Chanderbali A."/>
            <person name="Dervinis C."/>
            <person name="Anghel I."/>
            <person name="Soltis D."/>
            <person name="Soltis P."/>
            <person name="Zapata F."/>
        </authorList>
    </citation>
    <scope>NUCLEOTIDE SEQUENCE</scope>
    <source>
        <strain evidence="3">UCBG92.1500</strain>
        <tissue evidence="3">Leaf</tissue>
    </source>
</reference>
<dbReference type="AntiFam" id="ANF00226">
    <property type="entry name" value="Shadow ORF (opposite pknB)"/>
</dbReference>
<keyword evidence="4" id="KW-1185">Reference proteome</keyword>
<name>A0AA88QL12_9ASTE</name>
<evidence type="ECO:0000259" key="2">
    <source>
        <dbReference type="Pfam" id="PF13976"/>
    </source>
</evidence>
<proteinExistence type="predicted"/>
<dbReference type="Pfam" id="PF13976">
    <property type="entry name" value="gag_pre-integrs"/>
    <property type="match status" value="1"/>
</dbReference>
<accession>A0AA88QL12</accession>
<dbReference type="InterPro" id="IPR025724">
    <property type="entry name" value="GAG-pre-integrase_dom"/>
</dbReference>
<comment type="caution">
    <text evidence="3">The sequence shown here is derived from an EMBL/GenBank/DDBJ whole genome shotgun (WGS) entry which is preliminary data.</text>
</comment>
<feature type="region of interest" description="Disordered" evidence="1">
    <location>
        <begin position="64"/>
        <end position="84"/>
    </location>
</feature>
<dbReference type="AlphaFoldDB" id="A0AA88QL12"/>
<organism evidence="3 4">
    <name type="scientific">Escallonia rubra</name>
    <dbReference type="NCBI Taxonomy" id="112253"/>
    <lineage>
        <taxon>Eukaryota</taxon>
        <taxon>Viridiplantae</taxon>
        <taxon>Streptophyta</taxon>
        <taxon>Embryophyta</taxon>
        <taxon>Tracheophyta</taxon>
        <taxon>Spermatophyta</taxon>
        <taxon>Magnoliopsida</taxon>
        <taxon>eudicotyledons</taxon>
        <taxon>Gunneridae</taxon>
        <taxon>Pentapetalae</taxon>
        <taxon>asterids</taxon>
        <taxon>campanulids</taxon>
        <taxon>Escalloniales</taxon>
        <taxon>Escalloniaceae</taxon>
        <taxon>Escallonia</taxon>
    </lineage>
</organism>
<protein>
    <recommendedName>
        <fullName evidence="2">GAG-pre-integrase domain-containing protein</fullName>
    </recommendedName>
</protein>
<dbReference type="Proteomes" id="UP001187471">
    <property type="component" value="Unassembled WGS sequence"/>
</dbReference>
<dbReference type="EMBL" id="JAVXUO010002717">
    <property type="protein sequence ID" value="KAK2970407.1"/>
    <property type="molecule type" value="Genomic_DNA"/>
</dbReference>
<sequence>MHPPQDGFQLHPLEMHRLEGLRRRFPIERRHAGQHYVQDHPSTPHVDLLVVLPAGQHLRRDVVRRPDDPAHRPPLVPPEPLGGSEIGELESVPGVKEDVVGLDVAVRHAQPVAVTDRAHQRAQDPRRLGLGQGALGDAVVQIGRVAEVGDEEEGVVVLVYVEEVDDVGMAGEEVEELGLDVEASPVGGVGEEALVDGLAGEGGGGVGGEAAVDDAEPAAADLFAQLALGIKMKGHKEKKSTTGPTSKELITTPTIYLLIQANQDVKCLSAISETSWLWHRRLGHMHMEHLKDISSKELVRGLLKIKFEKDKVLGTPFDGYSSTYAFLFLNALVGYNDYPWMDT</sequence>
<feature type="domain" description="GAG-pre-integrase" evidence="2">
    <location>
        <begin position="263"/>
        <end position="308"/>
    </location>
</feature>
<evidence type="ECO:0000313" key="3">
    <source>
        <dbReference type="EMBL" id="KAK2970407.1"/>
    </source>
</evidence>
<gene>
    <name evidence="3" type="ORF">RJ640_016261</name>
</gene>
<evidence type="ECO:0000256" key="1">
    <source>
        <dbReference type="SAM" id="MobiDB-lite"/>
    </source>
</evidence>